<dbReference type="AlphaFoldDB" id="A0A2U9NSM9"/>
<keyword evidence="9 10" id="KW-0472">Membrane</keyword>
<dbReference type="GO" id="GO:0005524">
    <property type="term" value="F:ATP binding"/>
    <property type="evidence" value="ECO:0007669"/>
    <property type="project" value="UniProtKB-UniRule"/>
</dbReference>
<dbReference type="PROSITE" id="PS01312">
    <property type="entry name" value="SECA"/>
    <property type="match status" value="1"/>
</dbReference>
<dbReference type="InterPro" id="IPR020937">
    <property type="entry name" value="SecA_CS"/>
</dbReference>
<dbReference type="Gene3D" id="1.10.3060.10">
    <property type="entry name" value="Helical scaffold and wing domains of SecA"/>
    <property type="match status" value="1"/>
</dbReference>
<comment type="subcellular location">
    <subcellularLocation>
        <location evidence="1">Membrane</location>
        <topology evidence="1">Peripheral membrane protein</topology>
    </subcellularLocation>
    <subcellularLocation>
        <location evidence="10">Plastid</location>
        <location evidence="10">Chloroplast stroma</location>
    </subcellularLocation>
    <subcellularLocation>
        <location evidence="10">Plastid</location>
        <location evidence="10">Chloroplast thylakoid membrane</location>
        <topology evidence="10">Peripheral membrane protein</topology>
    </subcellularLocation>
    <text evidence="10">A minor fraction is associated with the chloroplast thylakoid membrane.</text>
</comment>
<keyword evidence="4 10" id="KW-0547">Nucleotide-binding</keyword>
<proteinExistence type="inferred from homology"/>
<dbReference type="SMART" id="SM00958">
    <property type="entry name" value="SecA_PP_bind"/>
    <property type="match status" value="1"/>
</dbReference>
<dbReference type="EC" id="7.4.2.8" evidence="10"/>
<dbReference type="InterPro" id="IPR027417">
    <property type="entry name" value="P-loop_NTPase"/>
</dbReference>
<feature type="binding site" evidence="10">
    <location>
        <position position="81"/>
    </location>
    <ligand>
        <name>ATP</name>
        <dbReference type="ChEBI" id="CHEBI:30616"/>
    </ligand>
</feature>
<dbReference type="NCBIfam" id="TIGR00963">
    <property type="entry name" value="secA"/>
    <property type="match status" value="1"/>
</dbReference>
<dbReference type="InterPro" id="IPR036266">
    <property type="entry name" value="SecA_Wing/Scaffold_sf"/>
</dbReference>
<dbReference type="GeneID" id="36959997"/>
<dbReference type="InterPro" id="IPR011115">
    <property type="entry name" value="SecA_DEAD"/>
</dbReference>
<protein>
    <recommendedName>
        <fullName evidence="10 11">Protein translocase subunit SecA</fullName>
        <ecNumber evidence="10">7.4.2.8</ecNumber>
    </recommendedName>
</protein>
<feature type="domain" description="Helicase ATP-binding" evidence="12">
    <location>
        <begin position="83"/>
        <end position="279"/>
    </location>
</feature>
<dbReference type="GO" id="GO:0065002">
    <property type="term" value="P:intracellular protein transmembrane transport"/>
    <property type="evidence" value="ECO:0007669"/>
    <property type="project" value="UniProtKB-UniRule"/>
</dbReference>
<dbReference type="SUPFAM" id="SSF52540">
    <property type="entry name" value="P-loop containing nucleoside triphosphate hydrolases"/>
    <property type="match status" value="2"/>
</dbReference>
<dbReference type="Pfam" id="PF07517">
    <property type="entry name" value="SecA_DEAD"/>
    <property type="match status" value="1"/>
</dbReference>
<comment type="catalytic activity">
    <reaction evidence="10">
        <text>ATP + H2O + cellular proteinSide 1 = ADP + phosphate + cellular proteinSide 2.</text>
        <dbReference type="EC" id="7.4.2.8"/>
    </reaction>
</comment>
<name>A0A2U9NSM9_9STRA</name>
<keyword evidence="6 10" id="KW-0653">Protein transport</keyword>
<dbReference type="CDD" id="cd18803">
    <property type="entry name" value="SF2_C_secA"/>
    <property type="match status" value="1"/>
</dbReference>
<dbReference type="InterPro" id="IPR000185">
    <property type="entry name" value="SecA"/>
</dbReference>
<feature type="binding site" evidence="10">
    <location>
        <position position="489"/>
    </location>
    <ligand>
        <name>ATP</name>
        <dbReference type="ChEBI" id="CHEBI:30616"/>
    </ligand>
</feature>
<reference evidence="14" key="1">
    <citation type="journal article" date="2018" name="Adv. Bot. Res.">
        <title>Evolution of the Plastid Genomes in Diatoms.</title>
        <authorList>
            <person name="Yu M."/>
            <person name="Ashworth M.P."/>
            <person name="Hajrah N.H."/>
            <person name="Khiyami M.A."/>
            <person name="Sabir M.J."/>
            <person name="Alhebshi A.M."/>
            <person name="Al-Malki A.L."/>
            <person name="Sabir J.S.M."/>
            <person name="Theriot E.C."/>
            <person name="Jansen R.K."/>
        </authorList>
    </citation>
    <scope>NUCLEOTIDE SEQUENCE</scope>
</reference>
<dbReference type="Pfam" id="PF21090">
    <property type="entry name" value="P-loop_SecA"/>
    <property type="match status" value="1"/>
</dbReference>
<accession>A0A2U9NSM9</accession>
<evidence type="ECO:0000256" key="8">
    <source>
        <dbReference type="ARBA" id="ARBA00023010"/>
    </source>
</evidence>
<dbReference type="SUPFAM" id="SSF81767">
    <property type="entry name" value="Pre-protein crosslinking domain of SecA"/>
    <property type="match status" value="1"/>
</dbReference>
<dbReference type="GO" id="GO:0009535">
    <property type="term" value="C:chloroplast thylakoid membrane"/>
    <property type="evidence" value="ECO:0007669"/>
    <property type="project" value="UniProtKB-SubCell"/>
</dbReference>
<dbReference type="InterPro" id="IPR014001">
    <property type="entry name" value="Helicase_ATP-bd"/>
</dbReference>
<dbReference type="GO" id="GO:0017038">
    <property type="term" value="P:protein import"/>
    <property type="evidence" value="ECO:0007669"/>
    <property type="project" value="InterPro"/>
</dbReference>
<dbReference type="PANTHER" id="PTHR30612:SF0">
    <property type="entry name" value="CHLOROPLAST PROTEIN-TRANSPORTING ATPASE"/>
    <property type="match status" value="1"/>
</dbReference>
<evidence type="ECO:0000256" key="1">
    <source>
        <dbReference type="ARBA" id="ARBA00004170"/>
    </source>
</evidence>
<dbReference type="Pfam" id="PF07516">
    <property type="entry name" value="SecA_SW"/>
    <property type="match status" value="1"/>
</dbReference>
<evidence type="ECO:0000256" key="6">
    <source>
        <dbReference type="ARBA" id="ARBA00022927"/>
    </source>
</evidence>
<dbReference type="GO" id="GO:0008564">
    <property type="term" value="F:protein-exporting ATPase activity"/>
    <property type="evidence" value="ECO:0007669"/>
    <property type="project" value="UniProtKB-EC"/>
</dbReference>
<evidence type="ECO:0000256" key="11">
    <source>
        <dbReference type="RuleBase" id="RU003874"/>
    </source>
</evidence>
<comment type="function">
    <text evidence="10">Has a central role in coupling the hydrolysis of ATP to the transfer of proteins across the thylakoid membrane.</text>
</comment>
<evidence type="ECO:0000259" key="13">
    <source>
        <dbReference type="PROSITE" id="PS51196"/>
    </source>
</evidence>
<evidence type="ECO:0000256" key="2">
    <source>
        <dbReference type="ARBA" id="ARBA00007650"/>
    </source>
</evidence>
<dbReference type="FunFam" id="3.90.1440.10:FF:000003">
    <property type="entry name" value="Preprotein translocase SecA subunit"/>
    <property type="match status" value="1"/>
</dbReference>
<dbReference type="InterPro" id="IPR044722">
    <property type="entry name" value="SecA_SF2_C"/>
</dbReference>
<dbReference type="Gene3D" id="3.40.50.300">
    <property type="entry name" value="P-loop containing nucleotide triphosphate hydrolases"/>
    <property type="match status" value="2"/>
</dbReference>
<geneLocation type="chloroplast" evidence="14"/>
<comment type="similarity">
    <text evidence="2 10 11">Belongs to the SecA family.</text>
</comment>
<dbReference type="GO" id="GO:0006605">
    <property type="term" value="P:protein targeting"/>
    <property type="evidence" value="ECO:0007669"/>
    <property type="project" value="UniProtKB-UniRule"/>
</dbReference>
<gene>
    <name evidence="10 14" type="primary">secA</name>
</gene>
<dbReference type="GO" id="GO:0009570">
    <property type="term" value="C:chloroplast stroma"/>
    <property type="evidence" value="ECO:0007669"/>
    <property type="project" value="UniProtKB-SubCell"/>
</dbReference>
<dbReference type="InterPro" id="IPR011130">
    <property type="entry name" value="SecA_preprotein_X-link_dom"/>
</dbReference>
<dbReference type="PANTHER" id="PTHR30612">
    <property type="entry name" value="SECA INNER MEMBRANE COMPONENT OF SEC PROTEIN SECRETION SYSTEM"/>
    <property type="match status" value="1"/>
</dbReference>
<keyword evidence="14" id="KW-0150">Chloroplast</keyword>
<dbReference type="Pfam" id="PF01043">
    <property type="entry name" value="SecA_PP_bind"/>
    <property type="match status" value="1"/>
</dbReference>
<evidence type="ECO:0000313" key="14">
    <source>
        <dbReference type="EMBL" id="AWT40127.1"/>
    </source>
</evidence>
<dbReference type="EMBL" id="MG755805">
    <property type="protein sequence ID" value="AWT40127.1"/>
    <property type="molecule type" value="Genomic_DNA"/>
</dbReference>
<evidence type="ECO:0000256" key="5">
    <source>
        <dbReference type="ARBA" id="ARBA00022840"/>
    </source>
</evidence>
<keyword evidence="5 10" id="KW-0067">ATP-binding</keyword>
<dbReference type="HAMAP" id="MF_01382">
    <property type="entry name" value="SecA"/>
    <property type="match status" value="1"/>
</dbReference>
<organism evidence="14">
    <name type="scientific">Biddulphia biddulphiana</name>
    <dbReference type="NCBI Taxonomy" id="1158022"/>
    <lineage>
        <taxon>Eukaryota</taxon>
        <taxon>Sar</taxon>
        <taxon>Stramenopiles</taxon>
        <taxon>Ochrophyta</taxon>
        <taxon>Bacillariophyta</taxon>
        <taxon>Mediophyceae</taxon>
        <taxon>Biddulphiophycidae</taxon>
        <taxon>Biddulphiales</taxon>
        <taxon>Biddulphiaceae</taxon>
        <taxon>Biddulphia</taxon>
    </lineage>
</organism>
<feature type="domain" description="SecA family profile" evidence="13">
    <location>
        <begin position="1"/>
        <end position="672"/>
    </location>
</feature>
<evidence type="ECO:0000256" key="4">
    <source>
        <dbReference type="ARBA" id="ARBA00022741"/>
    </source>
</evidence>
<sequence>MFKKFLQRNPVTKNYVSLINQINCLEKNLKILNDNELKTLSFQLKKQYAKEQDLTLLITQSFALTREASVRTLGLRHFDVQLIGGLVLNSGKIAEMQTGEGKTLVATLPAYLNALTKKGVHIVTVNEYLANRDQVSMGQIYRFLGLNTGLIREDMTSYQRKQNYNADITYVTNSEIAFDYLRDNQVLNIQDAVLRYLNYCIIDEIDSILIDEARVPLIISNPIYTPIYKYITAAELTNYLELNLHFKVQEKTKNIILTSQGSKLIEQILKIQDLYNEIDPWIPYILNAIKANTLYFRNVHYIIQNNEVIIVDEFTGRTMGDRRWGDGLHQAIEAKEKLPILENSETLAQVTYQNFFLLYPKLSGMTGTAKTSEIEFEKVFKLSVEVIPTAQPSIRKDLPDFIYKDQLSKWNAVAKECKNISSTGQPILIGTTTVEKSEVLSNLLNEYKLSYELLNAKPNNLRRESEIIAQAGKECSITIATNMAGRGTDIILGGNVQFRIRKQLYSILVYYKNQCKTNKFYTIFPFLKKVELSSQKFLSVLLTLINNSEFLILSDEDILRVLNENDKPQVPKLVYQYSIRVLFNELIIFEKKRQKIDNKIVKNLGGLYIIGTERNDSRRIDNQLRGRCGRQGDPGTSRFFVSLDDKLLRIYGGPNIQKFMQSQFLDNSPLEDKLITKSLNAAQKRIEEDDYNSRKILLDYDDVLNKQRIVVYYERRKILESKSVREIIMSYAEQIIADIVIELRKDDNLYNKEFIVITKNIFGNYLDLERFEDLTNKISLFSPIELKTYLFDKFWFQYQEKLISLEVQQPGIIPFLERTIILLYIDRAWKEHLKKMSLLLDSVGWRAYGQRNPLYEYQEEAYQLFLTRNSTTRFLVIFDMIRSSIL</sequence>
<dbReference type="CDD" id="cd17928">
    <property type="entry name" value="DEXDc_SecA"/>
    <property type="match status" value="1"/>
</dbReference>
<evidence type="ECO:0000256" key="7">
    <source>
        <dbReference type="ARBA" id="ARBA00022967"/>
    </source>
</evidence>
<keyword evidence="8 10" id="KW-0811">Translocation</keyword>
<dbReference type="SUPFAM" id="SSF81886">
    <property type="entry name" value="Helical scaffold and wing domains of SecA"/>
    <property type="match status" value="1"/>
</dbReference>
<dbReference type="InterPro" id="IPR014018">
    <property type="entry name" value="SecA_motor_DEAD"/>
</dbReference>
<dbReference type="InterPro" id="IPR036670">
    <property type="entry name" value="SecA_X-link_sf"/>
</dbReference>
<keyword evidence="10" id="KW-0793">Thylakoid</keyword>
<dbReference type="SMART" id="SM00957">
    <property type="entry name" value="SecA_DEAD"/>
    <property type="match status" value="1"/>
</dbReference>
<dbReference type="Gene3D" id="3.90.1440.10">
    <property type="entry name" value="SecA, preprotein cross-linking domain"/>
    <property type="match status" value="1"/>
</dbReference>
<evidence type="ECO:0000256" key="9">
    <source>
        <dbReference type="ARBA" id="ARBA00023136"/>
    </source>
</evidence>
<dbReference type="PROSITE" id="PS51192">
    <property type="entry name" value="HELICASE_ATP_BIND_1"/>
    <property type="match status" value="1"/>
</dbReference>
<evidence type="ECO:0000256" key="3">
    <source>
        <dbReference type="ARBA" id="ARBA00022448"/>
    </source>
</evidence>
<dbReference type="PRINTS" id="PR00906">
    <property type="entry name" value="SECA"/>
</dbReference>
<dbReference type="RefSeq" id="YP_009497414.1">
    <property type="nucleotide sequence ID" value="NC_038006.1"/>
</dbReference>
<keyword evidence="14" id="KW-0934">Plastid</keyword>
<dbReference type="PROSITE" id="PS51196">
    <property type="entry name" value="SECA_MOTOR_DEAD"/>
    <property type="match status" value="1"/>
</dbReference>
<evidence type="ECO:0000256" key="10">
    <source>
        <dbReference type="HAMAP-Rule" id="MF_01382"/>
    </source>
</evidence>
<dbReference type="InterPro" id="IPR011116">
    <property type="entry name" value="SecA_Wing/Scaffold"/>
</dbReference>
<evidence type="ECO:0000259" key="12">
    <source>
        <dbReference type="PROSITE" id="PS51192"/>
    </source>
</evidence>
<keyword evidence="7 10" id="KW-1278">Translocase</keyword>
<keyword evidence="3 10" id="KW-0813">Transport</keyword>
<feature type="binding site" evidence="10">
    <location>
        <begin position="99"/>
        <end position="103"/>
    </location>
    <ligand>
        <name>ATP</name>
        <dbReference type="ChEBI" id="CHEBI:30616"/>
    </ligand>
</feature>